<dbReference type="SUPFAM" id="SSF51735">
    <property type="entry name" value="NAD(P)-binding Rossmann-fold domains"/>
    <property type="match status" value="1"/>
</dbReference>
<dbReference type="Proteomes" id="UP001575105">
    <property type="component" value="Unassembled WGS sequence"/>
</dbReference>
<comment type="caution">
    <text evidence="2">The sequence shown here is derived from an EMBL/GenBank/DDBJ whole genome shotgun (WGS) entry which is preliminary data.</text>
</comment>
<name>A0ABV4U721_9BACT</name>
<dbReference type="Gene3D" id="3.40.50.720">
    <property type="entry name" value="NAD(P)-binding Rossmann-like Domain"/>
    <property type="match status" value="1"/>
</dbReference>
<dbReference type="PANTHER" id="PTHR48079">
    <property type="entry name" value="PROTEIN YEEZ"/>
    <property type="match status" value="1"/>
</dbReference>
<gene>
    <name evidence="2" type="ORF">ACERK3_08320</name>
</gene>
<keyword evidence="3" id="KW-1185">Reference proteome</keyword>
<dbReference type="EMBL" id="JBGUBD010000004">
    <property type="protein sequence ID" value="MFA9478299.1"/>
    <property type="molecule type" value="Genomic_DNA"/>
</dbReference>
<organism evidence="2 3">
    <name type="scientific">Natronomicrosphaera hydrolytica</name>
    <dbReference type="NCBI Taxonomy" id="3242702"/>
    <lineage>
        <taxon>Bacteria</taxon>
        <taxon>Pseudomonadati</taxon>
        <taxon>Planctomycetota</taxon>
        <taxon>Phycisphaerae</taxon>
        <taxon>Phycisphaerales</taxon>
        <taxon>Phycisphaeraceae</taxon>
        <taxon>Natronomicrosphaera</taxon>
    </lineage>
</organism>
<feature type="domain" description="NAD-dependent epimerase/dehydratase" evidence="1">
    <location>
        <begin position="7"/>
        <end position="217"/>
    </location>
</feature>
<evidence type="ECO:0000313" key="2">
    <source>
        <dbReference type="EMBL" id="MFA9478299.1"/>
    </source>
</evidence>
<evidence type="ECO:0000313" key="3">
    <source>
        <dbReference type="Proteomes" id="UP001575105"/>
    </source>
</evidence>
<sequence length="302" mass="32285">MPASTALIVGCGYLGRGLAARLVELGQVVYGTTRSPDKARQLAALGVRPMLVHITQPVTLAALTPAIEAESLDVYHMIPPGRPGQSPSPRQVVLGGIAHVVKALRRANVRRAVLVSSSAVYGQRNGQLVDADTPAKPIDERGRLLLEGEQLWLAAGEAFHVVRLAGLYGPGRVVGLKAVHDGSPLVGNPQAMLNLLHVDDAVALLLAMRDAEQPGRVELGCDGHPVPRVDYYGHLAKLLDVPPPQVLDDATAARMLGLNLDRLRRSSSKALDNIATCRRTGWSPRFASYRDGLDDALSRSRS</sequence>
<dbReference type="InterPro" id="IPR001509">
    <property type="entry name" value="Epimerase_deHydtase"/>
</dbReference>
<reference evidence="2 3" key="1">
    <citation type="submission" date="2024-08" db="EMBL/GenBank/DDBJ databases">
        <title>Whole-genome sequencing of halo(alkali)philic microorganisms from hypersaline lakes.</title>
        <authorList>
            <person name="Sorokin D.Y."/>
            <person name="Merkel A.Y."/>
            <person name="Messina E."/>
            <person name="Yakimov M."/>
        </authorList>
    </citation>
    <scope>NUCLEOTIDE SEQUENCE [LARGE SCALE GENOMIC DNA]</scope>
    <source>
        <strain evidence="2 3">AB-hyl4</strain>
    </source>
</reference>
<dbReference type="InterPro" id="IPR036291">
    <property type="entry name" value="NAD(P)-bd_dom_sf"/>
</dbReference>
<dbReference type="RefSeq" id="WP_425345222.1">
    <property type="nucleotide sequence ID" value="NZ_JBGUBD010000004.1"/>
</dbReference>
<dbReference type="PANTHER" id="PTHR48079:SF6">
    <property type="entry name" value="NAD(P)-BINDING DOMAIN-CONTAINING PROTEIN-RELATED"/>
    <property type="match status" value="1"/>
</dbReference>
<dbReference type="InterPro" id="IPR051783">
    <property type="entry name" value="NAD(P)-dependent_oxidoreduct"/>
</dbReference>
<accession>A0ABV4U721</accession>
<evidence type="ECO:0000259" key="1">
    <source>
        <dbReference type="Pfam" id="PF01370"/>
    </source>
</evidence>
<proteinExistence type="predicted"/>
<protein>
    <submittedName>
        <fullName evidence="2">NAD-dependent epimerase/dehydratase family protein</fullName>
    </submittedName>
</protein>
<dbReference type="Pfam" id="PF01370">
    <property type="entry name" value="Epimerase"/>
    <property type="match status" value="1"/>
</dbReference>